<dbReference type="PROSITE" id="PS00041">
    <property type="entry name" value="HTH_ARAC_FAMILY_1"/>
    <property type="match status" value="1"/>
</dbReference>
<proteinExistence type="predicted"/>
<reference evidence="5 6" key="1">
    <citation type="submission" date="2024-09" db="EMBL/GenBank/DDBJ databases">
        <authorList>
            <person name="Sun Q."/>
            <person name="Mori K."/>
        </authorList>
    </citation>
    <scope>NUCLEOTIDE SEQUENCE [LARGE SCALE GENOMIC DNA]</scope>
    <source>
        <strain evidence="5 6">JCM 12520</strain>
    </source>
</reference>
<evidence type="ECO:0000256" key="2">
    <source>
        <dbReference type="ARBA" id="ARBA00023125"/>
    </source>
</evidence>
<keyword evidence="6" id="KW-1185">Reference proteome</keyword>
<evidence type="ECO:0000259" key="4">
    <source>
        <dbReference type="PROSITE" id="PS01124"/>
    </source>
</evidence>
<organism evidence="5 6">
    <name type="scientific">Paenibacillus hodogayensis</name>
    <dbReference type="NCBI Taxonomy" id="279208"/>
    <lineage>
        <taxon>Bacteria</taxon>
        <taxon>Bacillati</taxon>
        <taxon>Bacillota</taxon>
        <taxon>Bacilli</taxon>
        <taxon>Bacillales</taxon>
        <taxon>Paenibacillaceae</taxon>
        <taxon>Paenibacillus</taxon>
    </lineage>
</organism>
<comment type="caution">
    <text evidence="5">The sequence shown here is derived from an EMBL/GenBank/DDBJ whole genome shotgun (WGS) entry which is preliminary data.</text>
</comment>
<evidence type="ECO:0000256" key="3">
    <source>
        <dbReference type="ARBA" id="ARBA00023163"/>
    </source>
</evidence>
<keyword evidence="2" id="KW-0238">DNA-binding</keyword>
<dbReference type="InterPro" id="IPR009057">
    <property type="entry name" value="Homeodomain-like_sf"/>
</dbReference>
<dbReference type="PROSITE" id="PS01124">
    <property type="entry name" value="HTH_ARAC_FAMILY_2"/>
    <property type="match status" value="1"/>
</dbReference>
<dbReference type="PANTHER" id="PTHR43280:SF28">
    <property type="entry name" value="HTH-TYPE TRANSCRIPTIONAL ACTIVATOR RHAS"/>
    <property type="match status" value="1"/>
</dbReference>
<dbReference type="EMBL" id="JBHMAG010000021">
    <property type="protein sequence ID" value="MFB9756200.1"/>
    <property type="molecule type" value="Genomic_DNA"/>
</dbReference>
<feature type="domain" description="HTH araC/xylS-type" evidence="4">
    <location>
        <begin position="160"/>
        <end position="258"/>
    </location>
</feature>
<keyword evidence="1" id="KW-0805">Transcription regulation</keyword>
<dbReference type="InterPro" id="IPR037923">
    <property type="entry name" value="HTH-like"/>
</dbReference>
<dbReference type="SUPFAM" id="SSF46689">
    <property type="entry name" value="Homeodomain-like"/>
    <property type="match status" value="1"/>
</dbReference>
<dbReference type="Gene3D" id="1.10.10.60">
    <property type="entry name" value="Homeodomain-like"/>
    <property type="match status" value="1"/>
</dbReference>
<dbReference type="SMART" id="SM00342">
    <property type="entry name" value="HTH_ARAC"/>
    <property type="match status" value="1"/>
</dbReference>
<dbReference type="InterPro" id="IPR018062">
    <property type="entry name" value="HTH_AraC-typ_CS"/>
</dbReference>
<dbReference type="SUPFAM" id="SSF51215">
    <property type="entry name" value="Regulatory protein AraC"/>
    <property type="match status" value="1"/>
</dbReference>
<evidence type="ECO:0000313" key="6">
    <source>
        <dbReference type="Proteomes" id="UP001589619"/>
    </source>
</evidence>
<dbReference type="InterPro" id="IPR018060">
    <property type="entry name" value="HTH_AraC"/>
</dbReference>
<dbReference type="InterPro" id="IPR020449">
    <property type="entry name" value="Tscrpt_reg_AraC-type_HTH"/>
</dbReference>
<dbReference type="Proteomes" id="UP001589619">
    <property type="component" value="Unassembled WGS sequence"/>
</dbReference>
<gene>
    <name evidence="5" type="ORF">ACFFNY_31875</name>
</gene>
<dbReference type="PRINTS" id="PR00032">
    <property type="entry name" value="HTHARAC"/>
</dbReference>
<evidence type="ECO:0000313" key="5">
    <source>
        <dbReference type="EMBL" id="MFB9756200.1"/>
    </source>
</evidence>
<evidence type="ECO:0000256" key="1">
    <source>
        <dbReference type="ARBA" id="ARBA00023015"/>
    </source>
</evidence>
<dbReference type="Pfam" id="PF02311">
    <property type="entry name" value="AraC_binding"/>
    <property type="match status" value="1"/>
</dbReference>
<keyword evidence="3" id="KW-0804">Transcription</keyword>
<protein>
    <submittedName>
        <fullName evidence="5">AraC family transcriptional regulator</fullName>
    </submittedName>
</protein>
<dbReference type="Pfam" id="PF12833">
    <property type="entry name" value="HTH_18"/>
    <property type="match status" value="1"/>
</dbReference>
<dbReference type="PANTHER" id="PTHR43280">
    <property type="entry name" value="ARAC-FAMILY TRANSCRIPTIONAL REGULATOR"/>
    <property type="match status" value="1"/>
</dbReference>
<dbReference type="InterPro" id="IPR003313">
    <property type="entry name" value="AraC-bd"/>
</dbReference>
<dbReference type="InterPro" id="IPR014710">
    <property type="entry name" value="RmlC-like_jellyroll"/>
</dbReference>
<accession>A0ABV5W750</accession>
<dbReference type="RefSeq" id="WP_344910482.1">
    <property type="nucleotide sequence ID" value="NZ_BAAAYO010000009.1"/>
</dbReference>
<sequence length="261" mass="29850">MSASFFENYMLPEPYHLVHMLSRDKGYQLAEHHHPMFQIIWVTKGVLHVEHDGIEHRLRRGQICIIPPGHPHALLSESGYQQIGIDLSEMPDQRGIISLMKKQVEQFVVVDLSDMLSTISELQEHSSQLTLLARLQTAGILDSVLLNCLRMLDSQTSLRSQMLVLMNMHLSEALSIDELANRLSVSPSTVKRIANREFGCSVMGLYNQLKINKARFLLLHSDMSIKQIAEALGFFDHSHFFRFFKQKMNVTPAQFKKANIL</sequence>
<name>A0ABV5W750_9BACL</name>
<dbReference type="Gene3D" id="2.60.120.10">
    <property type="entry name" value="Jelly Rolls"/>
    <property type="match status" value="1"/>
</dbReference>